<organism evidence="1 2">
    <name type="scientific">Staurois parvus</name>
    <dbReference type="NCBI Taxonomy" id="386267"/>
    <lineage>
        <taxon>Eukaryota</taxon>
        <taxon>Metazoa</taxon>
        <taxon>Chordata</taxon>
        <taxon>Craniata</taxon>
        <taxon>Vertebrata</taxon>
        <taxon>Euteleostomi</taxon>
        <taxon>Amphibia</taxon>
        <taxon>Batrachia</taxon>
        <taxon>Anura</taxon>
        <taxon>Neobatrachia</taxon>
        <taxon>Ranoidea</taxon>
        <taxon>Ranidae</taxon>
        <taxon>Staurois</taxon>
    </lineage>
</organism>
<sequence>MWRDGGGGGGGTLAGAAALEGRSLLTKRIRAKHVVPATGLFLLKLRLQQEFPPSVCP</sequence>
<dbReference type="EMBL" id="CATNWA010015870">
    <property type="protein sequence ID" value="CAI9587658.1"/>
    <property type="molecule type" value="Genomic_DNA"/>
</dbReference>
<proteinExistence type="predicted"/>
<name>A0ABN9EWE1_9NEOB</name>
<dbReference type="Proteomes" id="UP001162483">
    <property type="component" value="Unassembled WGS sequence"/>
</dbReference>
<protein>
    <submittedName>
        <fullName evidence="1">Uncharacterized protein</fullName>
    </submittedName>
</protein>
<comment type="caution">
    <text evidence="1">The sequence shown here is derived from an EMBL/GenBank/DDBJ whole genome shotgun (WGS) entry which is preliminary data.</text>
</comment>
<gene>
    <name evidence="1" type="ORF">SPARVUS_LOCUS10600084</name>
</gene>
<accession>A0ABN9EWE1</accession>
<feature type="non-terminal residue" evidence="1">
    <location>
        <position position="57"/>
    </location>
</feature>
<evidence type="ECO:0000313" key="1">
    <source>
        <dbReference type="EMBL" id="CAI9587658.1"/>
    </source>
</evidence>
<reference evidence="1" key="1">
    <citation type="submission" date="2023-05" db="EMBL/GenBank/DDBJ databases">
        <authorList>
            <person name="Stuckert A."/>
        </authorList>
    </citation>
    <scope>NUCLEOTIDE SEQUENCE</scope>
</reference>
<evidence type="ECO:0000313" key="2">
    <source>
        <dbReference type="Proteomes" id="UP001162483"/>
    </source>
</evidence>
<keyword evidence="2" id="KW-1185">Reference proteome</keyword>